<dbReference type="InterPro" id="IPR018060">
    <property type="entry name" value="HTH_AraC"/>
</dbReference>
<keyword evidence="2" id="KW-0238">DNA-binding</keyword>
<dbReference type="Pfam" id="PF12833">
    <property type="entry name" value="HTH_18"/>
    <property type="match status" value="1"/>
</dbReference>
<proteinExistence type="predicted"/>
<keyword evidence="3" id="KW-0804">Transcription</keyword>
<keyword evidence="1" id="KW-0805">Transcription regulation</keyword>
<dbReference type="SMART" id="SM00342">
    <property type="entry name" value="HTH_ARAC"/>
    <property type="match status" value="1"/>
</dbReference>
<dbReference type="STRING" id="490188.SAMN04488068_2278"/>
<dbReference type="GO" id="GO:0005829">
    <property type="term" value="C:cytosol"/>
    <property type="evidence" value="ECO:0007669"/>
    <property type="project" value="TreeGrafter"/>
</dbReference>
<dbReference type="Proteomes" id="UP000199758">
    <property type="component" value="Unassembled WGS sequence"/>
</dbReference>
<dbReference type="InterPro" id="IPR032687">
    <property type="entry name" value="AraC-type_N"/>
</dbReference>
<dbReference type="PRINTS" id="PR00032">
    <property type="entry name" value="HTHARAC"/>
</dbReference>
<name>A0A1M5PRR5_9GAMM</name>
<dbReference type="InterPro" id="IPR009057">
    <property type="entry name" value="Homeodomain-like_sf"/>
</dbReference>
<dbReference type="PANTHER" id="PTHR47894">
    <property type="entry name" value="HTH-TYPE TRANSCRIPTIONAL REGULATOR GADX"/>
    <property type="match status" value="1"/>
</dbReference>
<evidence type="ECO:0000259" key="4">
    <source>
        <dbReference type="PROSITE" id="PS01124"/>
    </source>
</evidence>
<keyword evidence="6" id="KW-1185">Reference proteome</keyword>
<evidence type="ECO:0000256" key="1">
    <source>
        <dbReference type="ARBA" id="ARBA00023015"/>
    </source>
</evidence>
<dbReference type="OrthoDB" id="6816069at2"/>
<feature type="domain" description="HTH araC/xylS-type" evidence="4">
    <location>
        <begin position="242"/>
        <end position="339"/>
    </location>
</feature>
<dbReference type="Gene3D" id="1.10.10.60">
    <property type="entry name" value="Homeodomain-like"/>
    <property type="match status" value="1"/>
</dbReference>
<evidence type="ECO:0000313" key="5">
    <source>
        <dbReference type="EMBL" id="SHH04567.1"/>
    </source>
</evidence>
<gene>
    <name evidence="5" type="ORF">SAMN04488068_2278</name>
</gene>
<sequence>MISLNRPSVSAIYPLAMLQLAVERGVPAERVLRNAGLSLEQLQLPSARITPRQQAIISYNLLTETADPAVGLELGLRANVTKTGLMGFGLMSCATFREVSDLGIRYLQTRVPYFTLSRSVEGPLAIVQAREVVPLGPLHQFGFDHFMAEVYEICRAFANPQGSAEAHALTEIWLDSAEQPYYARYAERLPRLRFGMPSNQFRFSAALLDVPIATVNPVTAQMAFEQCEREMALLGYTQSLPDRIRALLVCTGGHYPDLVAAAASLHLSTRTLKRRLAEQNTSFGDLLDEVRKRDSLQWLVESERSIDDIAQRVGYADPSNFRRAFQRWTGLSPSAYRERQRSRR</sequence>
<reference evidence="5 6" key="1">
    <citation type="submission" date="2016-11" db="EMBL/GenBank/DDBJ databases">
        <authorList>
            <person name="Jaros S."/>
            <person name="Januszkiewicz K."/>
            <person name="Wedrychowicz H."/>
        </authorList>
    </citation>
    <scope>NUCLEOTIDE SEQUENCE [LARGE SCALE GENOMIC DNA]</scope>
    <source>
        <strain evidence="5 6">CGMCC 1.7049</strain>
    </source>
</reference>
<organism evidence="5 6">
    <name type="scientific">Hydrocarboniphaga daqingensis</name>
    <dbReference type="NCBI Taxonomy" id="490188"/>
    <lineage>
        <taxon>Bacteria</taxon>
        <taxon>Pseudomonadati</taxon>
        <taxon>Pseudomonadota</taxon>
        <taxon>Gammaproteobacteria</taxon>
        <taxon>Nevskiales</taxon>
        <taxon>Nevskiaceae</taxon>
        <taxon>Hydrocarboniphaga</taxon>
    </lineage>
</organism>
<dbReference type="Pfam" id="PF12625">
    <property type="entry name" value="Arabinose_bd"/>
    <property type="match status" value="1"/>
</dbReference>
<dbReference type="EMBL" id="FQWZ01000005">
    <property type="protein sequence ID" value="SHH04567.1"/>
    <property type="molecule type" value="Genomic_DNA"/>
</dbReference>
<evidence type="ECO:0000256" key="2">
    <source>
        <dbReference type="ARBA" id="ARBA00023125"/>
    </source>
</evidence>
<dbReference type="PANTHER" id="PTHR47894:SF1">
    <property type="entry name" value="HTH-TYPE TRANSCRIPTIONAL REGULATOR VQSM"/>
    <property type="match status" value="1"/>
</dbReference>
<dbReference type="SUPFAM" id="SSF46689">
    <property type="entry name" value="Homeodomain-like"/>
    <property type="match status" value="1"/>
</dbReference>
<dbReference type="InterPro" id="IPR020449">
    <property type="entry name" value="Tscrpt_reg_AraC-type_HTH"/>
</dbReference>
<dbReference type="PROSITE" id="PS01124">
    <property type="entry name" value="HTH_ARAC_FAMILY_2"/>
    <property type="match status" value="1"/>
</dbReference>
<protein>
    <submittedName>
        <fullName evidence="5">Transcriptional regulator, AraC family</fullName>
    </submittedName>
</protein>
<dbReference type="GO" id="GO:0000976">
    <property type="term" value="F:transcription cis-regulatory region binding"/>
    <property type="evidence" value="ECO:0007669"/>
    <property type="project" value="TreeGrafter"/>
</dbReference>
<dbReference type="GO" id="GO:0003700">
    <property type="term" value="F:DNA-binding transcription factor activity"/>
    <property type="evidence" value="ECO:0007669"/>
    <property type="project" value="InterPro"/>
</dbReference>
<dbReference type="RefSeq" id="WP_072897662.1">
    <property type="nucleotide sequence ID" value="NZ_FQWZ01000005.1"/>
</dbReference>
<accession>A0A1M5PRR5</accession>
<dbReference type="AlphaFoldDB" id="A0A1M5PRR5"/>
<evidence type="ECO:0000256" key="3">
    <source>
        <dbReference type="ARBA" id="ARBA00023163"/>
    </source>
</evidence>
<evidence type="ECO:0000313" key="6">
    <source>
        <dbReference type="Proteomes" id="UP000199758"/>
    </source>
</evidence>